<dbReference type="GO" id="GO:0006260">
    <property type="term" value="P:DNA replication"/>
    <property type="evidence" value="ECO:0007669"/>
    <property type="project" value="InterPro"/>
</dbReference>
<evidence type="ECO:0000313" key="2">
    <source>
        <dbReference type="EMBL" id="GAI73690.1"/>
    </source>
</evidence>
<dbReference type="InterPro" id="IPR004805">
    <property type="entry name" value="DnaE2/DnaE/PolC"/>
</dbReference>
<dbReference type="PANTHER" id="PTHR32294">
    <property type="entry name" value="DNA POLYMERASE III SUBUNIT ALPHA"/>
    <property type="match status" value="1"/>
</dbReference>
<dbReference type="Gene3D" id="1.10.10.1600">
    <property type="entry name" value="Bacterial DNA polymerase III alpha subunit, thumb domain"/>
    <property type="match status" value="1"/>
</dbReference>
<accession>X1SE46</accession>
<dbReference type="InterPro" id="IPR041931">
    <property type="entry name" value="DNA_pol3_alpha_thumb_dom"/>
</dbReference>
<dbReference type="PANTHER" id="PTHR32294:SF0">
    <property type="entry name" value="DNA POLYMERASE III SUBUNIT ALPHA"/>
    <property type="match status" value="1"/>
</dbReference>
<dbReference type="Pfam" id="PF07733">
    <property type="entry name" value="DNA_pol3_alpha"/>
    <property type="match status" value="1"/>
</dbReference>
<proteinExistence type="predicted"/>
<protein>
    <recommendedName>
        <fullName evidence="1">Bacterial DNA polymerase III alpha subunit NTPase domain-containing protein</fullName>
    </recommendedName>
</protein>
<gene>
    <name evidence="2" type="ORF">S12H4_25360</name>
</gene>
<feature type="domain" description="Bacterial DNA polymerase III alpha subunit NTPase" evidence="1">
    <location>
        <begin position="1"/>
        <end position="72"/>
    </location>
</feature>
<dbReference type="GO" id="GO:0008408">
    <property type="term" value="F:3'-5' exonuclease activity"/>
    <property type="evidence" value="ECO:0007669"/>
    <property type="project" value="InterPro"/>
</dbReference>
<evidence type="ECO:0000259" key="1">
    <source>
        <dbReference type="Pfam" id="PF07733"/>
    </source>
</evidence>
<sequence length="73" mass="8272">PERTAMPDIDIDIQDERRNEVISYVREKYGKENVAQIITFGTMAARAAVRDVGRVLGIPYSKVDHIAKLIPFN</sequence>
<name>X1SE46_9ZZZZ</name>
<feature type="non-terminal residue" evidence="2">
    <location>
        <position position="1"/>
    </location>
</feature>
<dbReference type="InterPro" id="IPR011708">
    <property type="entry name" value="DNA_pol3_alpha_NTPase_dom"/>
</dbReference>
<dbReference type="AlphaFoldDB" id="X1SE46"/>
<feature type="non-terminal residue" evidence="2">
    <location>
        <position position="73"/>
    </location>
</feature>
<comment type="caution">
    <text evidence="2">The sequence shown here is derived from an EMBL/GenBank/DDBJ whole genome shotgun (WGS) entry which is preliminary data.</text>
</comment>
<reference evidence="2" key="1">
    <citation type="journal article" date="2014" name="Front. Microbiol.">
        <title>High frequency of phylogenetically diverse reductive dehalogenase-homologous genes in deep subseafloor sedimentary metagenomes.</title>
        <authorList>
            <person name="Kawai M."/>
            <person name="Futagami T."/>
            <person name="Toyoda A."/>
            <person name="Takaki Y."/>
            <person name="Nishi S."/>
            <person name="Hori S."/>
            <person name="Arai W."/>
            <person name="Tsubouchi T."/>
            <person name="Morono Y."/>
            <person name="Uchiyama I."/>
            <person name="Ito T."/>
            <person name="Fujiyama A."/>
            <person name="Inagaki F."/>
            <person name="Takami H."/>
        </authorList>
    </citation>
    <scope>NUCLEOTIDE SEQUENCE</scope>
    <source>
        <strain evidence="2">Expedition CK06-06</strain>
    </source>
</reference>
<organism evidence="2">
    <name type="scientific">marine sediment metagenome</name>
    <dbReference type="NCBI Taxonomy" id="412755"/>
    <lineage>
        <taxon>unclassified sequences</taxon>
        <taxon>metagenomes</taxon>
        <taxon>ecological metagenomes</taxon>
    </lineage>
</organism>
<dbReference type="EMBL" id="BARW01014180">
    <property type="protein sequence ID" value="GAI73690.1"/>
    <property type="molecule type" value="Genomic_DNA"/>
</dbReference>